<organism evidence="2 3">
    <name type="scientific">Cohnella kolymensis</name>
    <dbReference type="NCBI Taxonomy" id="1590652"/>
    <lineage>
        <taxon>Bacteria</taxon>
        <taxon>Bacillati</taxon>
        <taxon>Bacillota</taxon>
        <taxon>Bacilli</taxon>
        <taxon>Bacillales</taxon>
        <taxon>Paenibacillaceae</taxon>
        <taxon>Cohnella</taxon>
    </lineage>
</organism>
<sequence length="243" mass="27368">MKSFDYENYMLSLKEVISILEEAVVNKKPCSLARFGHTEVCIAYNTYPEWILGWNGREYSGSTGAPQQMQQDLQTALKLVDIAGLHSSYVPADKEYANLTKELLQHLDFIPRYICSAWITHKMPHTDSFWKWLKKYKVALVGRRAAEAVPFFQEEKGVAVVTTLTLEGYGEIDSVCEELTKDGNWQIALISAGLPARILVSRLAPASGRVAIDFGHALDQVIEGSKFNHDRTLEAWKAQQSNN</sequence>
<dbReference type="EMBL" id="JXAL01000003">
    <property type="protein sequence ID" value="KIL36979.1"/>
    <property type="molecule type" value="Genomic_DNA"/>
</dbReference>
<dbReference type="InterPro" id="IPR055171">
    <property type="entry name" value="GT-D-like"/>
</dbReference>
<proteinExistence type="predicted"/>
<comment type="caution">
    <text evidence="2">The sequence shown here is derived from an EMBL/GenBank/DDBJ whole genome shotgun (WGS) entry which is preliminary data.</text>
</comment>
<accession>A0ABR5A7H4</accession>
<evidence type="ECO:0000259" key="1">
    <source>
        <dbReference type="Pfam" id="PF22882"/>
    </source>
</evidence>
<gene>
    <name evidence="2" type="ORF">SD71_04600</name>
</gene>
<dbReference type="RefSeq" id="WP_041060248.1">
    <property type="nucleotide sequence ID" value="NZ_JXAL01000003.1"/>
</dbReference>
<dbReference type="Pfam" id="PF22882">
    <property type="entry name" value="GT-D-like"/>
    <property type="match status" value="1"/>
</dbReference>
<dbReference type="Proteomes" id="UP000054526">
    <property type="component" value="Unassembled WGS sequence"/>
</dbReference>
<dbReference type="NCBIfam" id="NF040628">
    <property type="entry name" value="GT-D_rel"/>
    <property type="match status" value="1"/>
</dbReference>
<dbReference type="InterPro" id="IPR049785">
    <property type="entry name" value="GT-D-like_firm"/>
</dbReference>
<name>A0ABR5A7H4_9BACL</name>
<feature type="domain" description="GT-D fold-like" evidence="1">
    <location>
        <begin position="12"/>
        <end position="220"/>
    </location>
</feature>
<evidence type="ECO:0000313" key="2">
    <source>
        <dbReference type="EMBL" id="KIL36979.1"/>
    </source>
</evidence>
<protein>
    <recommendedName>
        <fullName evidence="1">GT-D fold-like domain-containing protein</fullName>
    </recommendedName>
</protein>
<reference evidence="2 3" key="1">
    <citation type="submission" date="2014-12" db="EMBL/GenBank/DDBJ databases">
        <title>Draft genome sequence of Cohnella kolymensis strain B-2846.</title>
        <authorList>
            <person name="Karlyshev A.V."/>
            <person name="Kudryashova E.B."/>
        </authorList>
    </citation>
    <scope>NUCLEOTIDE SEQUENCE [LARGE SCALE GENOMIC DNA]</scope>
    <source>
        <strain evidence="2 3">VKM B-2846</strain>
    </source>
</reference>
<evidence type="ECO:0000313" key="3">
    <source>
        <dbReference type="Proteomes" id="UP000054526"/>
    </source>
</evidence>
<keyword evidence="3" id="KW-1185">Reference proteome</keyword>